<dbReference type="GO" id="GO:0005737">
    <property type="term" value="C:cytoplasm"/>
    <property type="evidence" value="ECO:0007669"/>
    <property type="project" value="TreeGrafter"/>
</dbReference>
<keyword evidence="13" id="KW-1185">Reference proteome</keyword>
<dbReference type="EMBL" id="FOSV01000003">
    <property type="protein sequence ID" value="SFK63187.1"/>
    <property type="molecule type" value="Genomic_DNA"/>
</dbReference>
<feature type="binding site" evidence="10">
    <location>
        <position position="140"/>
    </location>
    <ligand>
        <name>4-amino-2-methyl-5-(diphosphooxymethyl)pyrimidine</name>
        <dbReference type="ChEBI" id="CHEBI:57841"/>
    </ligand>
</feature>
<comment type="catalytic activity">
    <reaction evidence="8 10">
        <text>2-(2-carboxy-4-methylthiazol-5-yl)ethyl phosphate + 4-amino-2-methyl-5-(diphosphooxymethyl)pyrimidine + 2 H(+) = thiamine phosphate + CO2 + diphosphate</text>
        <dbReference type="Rhea" id="RHEA:47848"/>
        <dbReference type="ChEBI" id="CHEBI:15378"/>
        <dbReference type="ChEBI" id="CHEBI:16526"/>
        <dbReference type="ChEBI" id="CHEBI:33019"/>
        <dbReference type="ChEBI" id="CHEBI:37575"/>
        <dbReference type="ChEBI" id="CHEBI:57841"/>
        <dbReference type="ChEBI" id="CHEBI:62890"/>
        <dbReference type="EC" id="2.5.1.3"/>
    </reaction>
</comment>
<dbReference type="InterPro" id="IPR013785">
    <property type="entry name" value="Aldolase_TIM"/>
</dbReference>
<dbReference type="UniPathway" id="UPA00060">
    <property type="reaction ID" value="UER00141"/>
</dbReference>
<dbReference type="GO" id="GO:0004789">
    <property type="term" value="F:thiamine-phosphate diphosphorylase activity"/>
    <property type="evidence" value="ECO:0007669"/>
    <property type="project" value="UniProtKB-UniRule"/>
</dbReference>
<evidence type="ECO:0000256" key="5">
    <source>
        <dbReference type="ARBA" id="ARBA00022842"/>
    </source>
</evidence>
<evidence type="ECO:0000313" key="12">
    <source>
        <dbReference type="EMBL" id="SFK63187.1"/>
    </source>
</evidence>
<comment type="catalytic activity">
    <reaction evidence="9 10">
        <text>2-[(2R,5Z)-2-carboxy-4-methylthiazol-5(2H)-ylidene]ethyl phosphate + 4-amino-2-methyl-5-(diphosphooxymethyl)pyrimidine + 2 H(+) = thiamine phosphate + CO2 + diphosphate</text>
        <dbReference type="Rhea" id="RHEA:47844"/>
        <dbReference type="ChEBI" id="CHEBI:15378"/>
        <dbReference type="ChEBI" id="CHEBI:16526"/>
        <dbReference type="ChEBI" id="CHEBI:33019"/>
        <dbReference type="ChEBI" id="CHEBI:37575"/>
        <dbReference type="ChEBI" id="CHEBI:57841"/>
        <dbReference type="ChEBI" id="CHEBI:62899"/>
        <dbReference type="EC" id="2.5.1.3"/>
    </reaction>
</comment>
<protein>
    <recommendedName>
        <fullName evidence="10">Thiamine-phosphate synthase</fullName>
        <shortName evidence="10">TP synthase</shortName>
        <shortName evidence="10">TPS</shortName>
        <ecNumber evidence="10">2.5.1.3</ecNumber>
    </recommendedName>
    <alternativeName>
        <fullName evidence="10">Thiamine-phosphate pyrophosphorylase</fullName>
        <shortName evidence="10">TMP pyrophosphorylase</shortName>
        <shortName evidence="10">TMP-PPase</shortName>
    </alternativeName>
</protein>
<evidence type="ECO:0000256" key="6">
    <source>
        <dbReference type="ARBA" id="ARBA00022977"/>
    </source>
</evidence>
<dbReference type="PANTHER" id="PTHR20857">
    <property type="entry name" value="THIAMINE-PHOSPHATE PYROPHOSPHORYLASE"/>
    <property type="match status" value="1"/>
</dbReference>
<dbReference type="GO" id="GO:0009229">
    <property type="term" value="P:thiamine diphosphate biosynthetic process"/>
    <property type="evidence" value="ECO:0007669"/>
    <property type="project" value="UniProtKB-UniRule"/>
</dbReference>
<comment type="function">
    <text evidence="10">Condenses 4-methyl-5-(beta-hydroxyethyl)thiazole monophosphate (THZ-P) and 2-methyl-4-amino-5-hydroxymethyl pyrimidine pyrophosphate (HMP-PP) to form thiamine monophosphate (TMP).</text>
</comment>
<dbReference type="InterPro" id="IPR022998">
    <property type="entry name" value="ThiamineP_synth_TenI"/>
</dbReference>
<comment type="caution">
    <text evidence="10">Lacks conserved residue(s) required for the propagation of feature annotation.</text>
</comment>
<comment type="pathway">
    <text evidence="2 10">Cofactor biosynthesis; thiamine diphosphate biosynthesis; thiamine phosphate from 4-amino-2-methyl-5-diphosphomethylpyrimidine and 4-methyl-5-(2-phosphoethyl)-thiazole: step 1/1.</text>
</comment>
<sequence>MTGLGLPPLLVVTDRHGAPRPLAETVRAAVSGGARFVWLRDRDLDRAARRAFALDVLAALAPLGGRLVIGGDVALAAETGAHGVHLGGAATAADIAQARAALGPKAPIGVSAHSPTEVAAAAEAGADYATLSPIFPTASKPGYGPALGLSALEACRGLPIPVFALGGVGAAQAPACLGAGAAGIAVMGGLMRAADSEAETRILLQTLAG</sequence>
<reference evidence="13" key="1">
    <citation type="submission" date="2016-10" db="EMBL/GenBank/DDBJ databases">
        <authorList>
            <person name="Varghese N."/>
            <person name="Submissions S."/>
        </authorList>
    </citation>
    <scope>NUCLEOTIDE SEQUENCE [LARGE SCALE GENOMIC DNA]</scope>
    <source>
        <strain evidence="13">CGMCC 1.6474</strain>
    </source>
</reference>
<dbReference type="STRING" id="414703.SAMN04488125_10319"/>
<dbReference type="AlphaFoldDB" id="A0A1I4B4W0"/>
<dbReference type="InterPro" id="IPR036206">
    <property type="entry name" value="ThiamineP_synth_sf"/>
</dbReference>
<keyword evidence="5" id="KW-0460">Magnesium</keyword>
<dbReference type="InterPro" id="IPR034291">
    <property type="entry name" value="TMP_synthase"/>
</dbReference>
<dbReference type="GO" id="GO:0009228">
    <property type="term" value="P:thiamine biosynthetic process"/>
    <property type="evidence" value="ECO:0007669"/>
    <property type="project" value="UniProtKB-KW"/>
</dbReference>
<feature type="binding site" evidence="10">
    <location>
        <position position="167"/>
    </location>
    <ligand>
        <name>2-[(2R,5Z)-2-carboxy-4-methylthiazol-5(2H)-ylidene]ethyl phosphate</name>
        <dbReference type="ChEBI" id="CHEBI:62899"/>
    </ligand>
</feature>
<feature type="binding site" evidence="10">
    <location>
        <begin position="137"/>
        <end position="139"/>
    </location>
    <ligand>
        <name>2-[(2R,5Z)-2-carboxy-4-methylthiazol-5(2H)-ylidene]ethyl phosphate</name>
        <dbReference type="ChEBI" id="CHEBI:62899"/>
    </ligand>
</feature>
<evidence type="ECO:0000256" key="1">
    <source>
        <dbReference type="ARBA" id="ARBA00001946"/>
    </source>
</evidence>
<dbReference type="RefSeq" id="WP_244535306.1">
    <property type="nucleotide sequence ID" value="NZ_FOSV01000003.1"/>
</dbReference>
<keyword evidence="3 10" id="KW-0808">Transferase</keyword>
<evidence type="ECO:0000313" key="13">
    <source>
        <dbReference type="Proteomes" id="UP000198804"/>
    </source>
</evidence>
<comment type="similarity">
    <text evidence="10">Belongs to the thiamine-phosphate synthase family.</text>
</comment>
<dbReference type="EC" id="2.5.1.3" evidence="10"/>
<evidence type="ECO:0000256" key="3">
    <source>
        <dbReference type="ARBA" id="ARBA00022679"/>
    </source>
</evidence>
<evidence type="ECO:0000256" key="9">
    <source>
        <dbReference type="ARBA" id="ARBA00047883"/>
    </source>
</evidence>
<dbReference type="SUPFAM" id="SSF51391">
    <property type="entry name" value="Thiamin phosphate synthase"/>
    <property type="match status" value="1"/>
</dbReference>
<keyword evidence="4" id="KW-0479">Metal-binding</keyword>
<evidence type="ECO:0000259" key="11">
    <source>
        <dbReference type="Pfam" id="PF02581"/>
    </source>
</evidence>
<dbReference type="Pfam" id="PF02581">
    <property type="entry name" value="TMP-TENI"/>
    <property type="match status" value="1"/>
</dbReference>
<feature type="domain" description="Thiamine phosphate synthase/TenI" evidence="11">
    <location>
        <begin position="9"/>
        <end position="189"/>
    </location>
</feature>
<accession>A0A1I4B4W0</accession>
<proteinExistence type="inferred from homology"/>
<evidence type="ECO:0000256" key="4">
    <source>
        <dbReference type="ARBA" id="ARBA00022723"/>
    </source>
</evidence>
<keyword evidence="6 10" id="KW-0784">Thiamine biosynthesis</keyword>
<dbReference type="PANTHER" id="PTHR20857:SF15">
    <property type="entry name" value="THIAMINE-PHOSPHATE SYNTHASE"/>
    <property type="match status" value="1"/>
</dbReference>
<evidence type="ECO:0000256" key="10">
    <source>
        <dbReference type="HAMAP-Rule" id="MF_00097"/>
    </source>
</evidence>
<dbReference type="GO" id="GO:0000287">
    <property type="term" value="F:magnesium ion binding"/>
    <property type="evidence" value="ECO:0007669"/>
    <property type="project" value="UniProtKB-UniRule"/>
</dbReference>
<evidence type="ECO:0000256" key="2">
    <source>
        <dbReference type="ARBA" id="ARBA00005165"/>
    </source>
</evidence>
<feature type="binding site" evidence="10">
    <location>
        <position position="111"/>
    </location>
    <ligand>
        <name>4-amino-2-methyl-5-(diphosphooxymethyl)pyrimidine</name>
        <dbReference type="ChEBI" id="CHEBI:57841"/>
    </ligand>
</feature>
<name>A0A1I4B4W0_9HYPH</name>
<dbReference type="Proteomes" id="UP000198804">
    <property type="component" value="Unassembled WGS sequence"/>
</dbReference>
<comment type="cofactor">
    <cofactor evidence="1">
        <name>Mg(2+)</name>
        <dbReference type="ChEBI" id="CHEBI:18420"/>
    </cofactor>
</comment>
<evidence type="ECO:0000256" key="7">
    <source>
        <dbReference type="ARBA" id="ARBA00047334"/>
    </source>
</evidence>
<gene>
    <name evidence="10" type="primary">thiE</name>
    <name evidence="12" type="ORF">SAMN04488125_10319</name>
</gene>
<comment type="catalytic activity">
    <reaction evidence="7 10">
        <text>4-methyl-5-(2-phosphooxyethyl)-thiazole + 4-amino-2-methyl-5-(diphosphooxymethyl)pyrimidine + H(+) = thiamine phosphate + diphosphate</text>
        <dbReference type="Rhea" id="RHEA:22328"/>
        <dbReference type="ChEBI" id="CHEBI:15378"/>
        <dbReference type="ChEBI" id="CHEBI:33019"/>
        <dbReference type="ChEBI" id="CHEBI:37575"/>
        <dbReference type="ChEBI" id="CHEBI:57841"/>
        <dbReference type="ChEBI" id="CHEBI:58296"/>
        <dbReference type="EC" id="2.5.1.3"/>
    </reaction>
</comment>
<dbReference type="CDD" id="cd00564">
    <property type="entry name" value="TMP_TenI"/>
    <property type="match status" value="1"/>
</dbReference>
<dbReference type="HAMAP" id="MF_00097">
    <property type="entry name" value="TMP_synthase"/>
    <property type="match status" value="1"/>
</dbReference>
<organism evidence="12 13">
    <name type="scientific">Methylorubrum salsuginis</name>
    <dbReference type="NCBI Taxonomy" id="414703"/>
    <lineage>
        <taxon>Bacteria</taxon>
        <taxon>Pseudomonadati</taxon>
        <taxon>Pseudomonadota</taxon>
        <taxon>Alphaproteobacteria</taxon>
        <taxon>Hyphomicrobiales</taxon>
        <taxon>Methylobacteriaceae</taxon>
        <taxon>Methylorubrum</taxon>
    </lineage>
</organism>
<dbReference type="Gene3D" id="3.20.20.70">
    <property type="entry name" value="Aldolase class I"/>
    <property type="match status" value="1"/>
</dbReference>
<evidence type="ECO:0000256" key="8">
    <source>
        <dbReference type="ARBA" id="ARBA00047851"/>
    </source>
</evidence>